<dbReference type="InterPro" id="IPR011683">
    <property type="entry name" value="Glyco_hydro_53"/>
</dbReference>
<evidence type="ECO:0000313" key="5">
    <source>
        <dbReference type="EMBL" id="BDD00706.1"/>
    </source>
</evidence>
<keyword evidence="5" id="KW-0614">Plasmid</keyword>
<dbReference type="SUPFAM" id="SSF51445">
    <property type="entry name" value="(Trans)glycosidases"/>
    <property type="match status" value="1"/>
</dbReference>
<evidence type="ECO:0000256" key="3">
    <source>
        <dbReference type="ARBA" id="ARBA00023295"/>
    </source>
</evidence>
<evidence type="ECO:0000256" key="1">
    <source>
        <dbReference type="ARBA" id="ARBA00010687"/>
    </source>
</evidence>
<keyword evidence="4" id="KW-0732">Signal</keyword>
<name>A0ABM7VIA1_9BACT</name>
<gene>
    <name evidence="5" type="primary">galA_2</name>
    <name evidence="5" type="ORF">PEPS_29860</name>
</gene>
<evidence type="ECO:0000313" key="6">
    <source>
        <dbReference type="Proteomes" id="UP001354989"/>
    </source>
</evidence>
<dbReference type="Pfam" id="PF07745">
    <property type="entry name" value="Glyco_hydro_53"/>
    <property type="match status" value="1"/>
</dbReference>
<geneLocation type="plasmid" evidence="5 6">
    <name>pPP1</name>
</geneLocation>
<organism evidence="5 6">
    <name type="scientific">Persicobacter psychrovividus</name>
    <dbReference type="NCBI Taxonomy" id="387638"/>
    <lineage>
        <taxon>Bacteria</taxon>
        <taxon>Pseudomonadati</taxon>
        <taxon>Bacteroidota</taxon>
        <taxon>Cytophagia</taxon>
        <taxon>Cytophagales</taxon>
        <taxon>Persicobacteraceae</taxon>
        <taxon>Persicobacter</taxon>
    </lineage>
</organism>
<evidence type="ECO:0000256" key="2">
    <source>
        <dbReference type="ARBA" id="ARBA00022801"/>
    </source>
</evidence>
<dbReference type="InterPro" id="IPR017853">
    <property type="entry name" value="GH"/>
</dbReference>
<evidence type="ECO:0000256" key="4">
    <source>
        <dbReference type="RuleBase" id="RU361192"/>
    </source>
</evidence>
<dbReference type="Gene3D" id="3.20.20.80">
    <property type="entry name" value="Glycosidases"/>
    <property type="match status" value="1"/>
</dbReference>
<sequence>MNRWIFLLSLSLSSLLFSCADTGSELPDPPVSSVKYYQASDFVLGVDLSYTDQIMDHGGYFQQDEQSADPFHMLKAKGANLARFRLWHHPAWVRDIYGAQSPLYSGFDAVKSGIRKAKAEGMAVNLDFHYSDTWADPERQEVPEAWAKITSLAVLSDSVYQYIYQVLNQLAKADLLPEMVQIGNETNCGMLSSAPHADFPKLNVCDGNWQQAGELIRAGIRAVRQIDQQYGQHTKIMLHVADPQHLDWWFGHIMSQGKVADFDLIGVSYYPLWHRAVPFSEMGDYLKNISNKYQKQVLITEVGYPFTTASNDAYTNLFGGQPPVQGYPFTVDGQHRLLQDLAQQLRDAHLAGMIYWEPTWISSDLKDQWGQGSSYENCTFFDYQHQLLPTADYLHYNYDRP</sequence>
<dbReference type="RefSeq" id="WP_338398512.1">
    <property type="nucleotide sequence ID" value="NZ_AP025293.1"/>
</dbReference>
<dbReference type="PANTHER" id="PTHR34983">
    <property type="entry name" value="ARABINOGALACTAN ENDO-BETA-1,4-GALACTANASE A"/>
    <property type="match status" value="1"/>
</dbReference>
<comment type="catalytic activity">
    <reaction evidence="4">
        <text>The enzyme specifically hydrolyzes (1-&gt;4)-beta-D-galactosidic linkages in type I arabinogalactans.</text>
        <dbReference type="EC" id="3.2.1.89"/>
    </reaction>
</comment>
<dbReference type="Proteomes" id="UP001354989">
    <property type="component" value="Plasmid pPP1"/>
</dbReference>
<dbReference type="EC" id="3.2.1.89" evidence="4"/>
<feature type="signal peptide" evidence="4">
    <location>
        <begin position="1"/>
        <end position="20"/>
    </location>
</feature>
<reference evidence="5 6" key="1">
    <citation type="submission" date="2021-12" db="EMBL/GenBank/DDBJ databases">
        <title>Genome sequencing of bacteria with rrn-lacking chromosome and rrn-plasmid.</title>
        <authorList>
            <person name="Anda M."/>
            <person name="Iwasaki W."/>
        </authorList>
    </citation>
    <scope>NUCLEOTIDE SEQUENCE [LARGE SCALE GENOMIC DNA]</scope>
    <source>
        <strain evidence="5 6">NBRC 101262</strain>
        <plasmid evidence="5 6">pPP1</plasmid>
    </source>
</reference>
<protein>
    <recommendedName>
        <fullName evidence="4">Arabinogalactan endo-beta-1,4-galactanase</fullName>
        <ecNumber evidence="4">3.2.1.89</ecNumber>
    </recommendedName>
</protein>
<keyword evidence="3 4" id="KW-0326">Glycosidase</keyword>
<dbReference type="EMBL" id="AP025293">
    <property type="protein sequence ID" value="BDD00706.1"/>
    <property type="molecule type" value="Genomic_DNA"/>
</dbReference>
<keyword evidence="6" id="KW-1185">Reference proteome</keyword>
<dbReference type="PROSITE" id="PS51257">
    <property type="entry name" value="PROKAR_LIPOPROTEIN"/>
    <property type="match status" value="1"/>
</dbReference>
<dbReference type="PANTHER" id="PTHR34983:SF2">
    <property type="entry name" value="ENDO-BETA-1,4-GALACTANASE"/>
    <property type="match status" value="1"/>
</dbReference>
<proteinExistence type="inferred from homology"/>
<keyword evidence="2 4" id="KW-0378">Hydrolase</keyword>
<comment type="similarity">
    <text evidence="1 4">Belongs to the glycosyl hydrolase 53 family.</text>
</comment>
<feature type="chain" id="PRO_5044953749" description="Arabinogalactan endo-beta-1,4-galactanase" evidence="4">
    <location>
        <begin position="21"/>
        <end position="401"/>
    </location>
</feature>
<accession>A0ABM7VIA1</accession>